<sequence>MGFEKDAAGPLLPSVASDPHDGGSLSSQPKTLANVFISVVGAGVLGLPYAFSRTGWVAGALLLLLISALTFHCMMLLVHTRRRVALERSVKIESFGDLGLAVAGPLGRLAVDAMIVLSQAGFCVGYLIFISNSLTHLMPIALPLLPFLSSKALYVLAMIPFQFGLNSIRTLTLLAPLSLFADVVDVGAMGIVIAEDVAIMLKDSPPLHAFASTSVLLYGVGVAVYAFEGIGMVLPLESEAADKHKFGGILGISMAIIALLYGLFGVLGYAAFGDDTRDIITTNLGAGGLTVLIQLGLCINLFFTFPVMMHPVFEVAERRVCGKRYCWWLRWGLVLAVSATATLVPNFTDFLSLVGSSVCVVLGFVLPALFHFKVFGAELGWGGATVDVVIVTLGVALALSGTWSSLNTIFHSVQAGLNN</sequence>
<comment type="subcellular location">
    <subcellularLocation>
        <location evidence="1">Membrane</location>
        <topology evidence="1">Multi-pass membrane protein</topology>
    </subcellularLocation>
</comment>
<feature type="transmembrane region" description="Helical" evidence="7">
    <location>
        <begin position="292"/>
        <end position="313"/>
    </location>
</feature>
<feature type="transmembrane region" description="Helical" evidence="7">
    <location>
        <begin position="32"/>
        <end position="51"/>
    </location>
</feature>
<feature type="domain" description="Amino acid transporter transmembrane" evidence="8">
    <location>
        <begin position="27"/>
        <end position="405"/>
    </location>
</feature>
<dbReference type="InterPro" id="IPR013057">
    <property type="entry name" value="AA_transpt_TM"/>
</dbReference>
<evidence type="ECO:0000256" key="6">
    <source>
        <dbReference type="SAM" id="MobiDB-lite"/>
    </source>
</evidence>
<feature type="transmembrane region" description="Helical" evidence="7">
    <location>
        <begin position="379"/>
        <end position="399"/>
    </location>
</feature>
<keyword evidence="3" id="KW-0813">Transport</keyword>
<evidence type="ECO:0000313" key="9">
    <source>
        <dbReference type="EMBL" id="WOL07339.1"/>
    </source>
</evidence>
<evidence type="ECO:0000256" key="4">
    <source>
        <dbReference type="ARBA" id="ARBA00022989"/>
    </source>
</evidence>
<keyword evidence="10" id="KW-1185">Reference proteome</keyword>
<keyword evidence="5 7" id="KW-0472">Membrane</keyword>
<name>A0AAQ3KFH1_9LILI</name>
<feature type="transmembrane region" description="Helical" evidence="7">
    <location>
        <begin position="325"/>
        <end position="344"/>
    </location>
</feature>
<feature type="transmembrane region" description="Helical" evidence="7">
    <location>
        <begin position="57"/>
        <end position="78"/>
    </location>
</feature>
<dbReference type="PANTHER" id="PTHR22950">
    <property type="entry name" value="AMINO ACID TRANSPORTER"/>
    <property type="match status" value="1"/>
</dbReference>
<dbReference type="PANTHER" id="PTHR22950:SF674">
    <property type="entry name" value="AMINO ACID TRANSPORTER AVT3A"/>
    <property type="match status" value="1"/>
</dbReference>
<dbReference type="Proteomes" id="UP001327560">
    <property type="component" value="Chromosome 5"/>
</dbReference>
<evidence type="ECO:0000256" key="2">
    <source>
        <dbReference type="ARBA" id="ARBA00022692"/>
    </source>
</evidence>
<feature type="transmembrane region" description="Helical" evidence="7">
    <location>
        <begin position="246"/>
        <end position="272"/>
    </location>
</feature>
<dbReference type="AlphaFoldDB" id="A0AAQ3KFH1"/>
<gene>
    <name evidence="9" type="ORF">Cni_G16079</name>
</gene>
<feature type="transmembrane region" description="Helical" evidence="7">
    <location>
        <begin position="136"/>
        <end position="159"/>
    </location>
</feature>
<feature type="region of interest" description="Disordered" evidence="6">
    <location>
        <begin position="1"/>
        <end position="26"/>
    </location>
</feature>
<dbReference type="Pfam" id="PF01490">
    <property type="entry name" value="Aa_trans"/>
    <property type="match status" value="1"/>
</dbReference>
<proteinExistence type="predicted"/>
<feature type="transmembrane region" description="Helical" evidence="7">
    <location>
        <begin position="214"/>
        <end position="234"/>
    </location>
</feature>
<protein>
    <recommendedName>
        <fullName evidence="8">Amino acid transporter transmembrane domain-containing protein</fullName>
    </recommendedName>
</protein>
<accession>A0AAQ3KFH1</accession>
<evidence type="ECO:0000256" key="5">
    <source>
        <dbReference type="ARBA" id="ARBA00023136"/>
    </source>
</evidence>
<feature type="transmembrane region" description="Helical" evidence="7">
    <location>
        <begin position="171"/>
        <end position="194"/>
    </location>
</feature>
<evidence type="ECO:0000256" key="3">
    <source>
        <dbReference type="ARBA" id="ARBA00022970"/>
    </source>
</evidence>
<organism evidence="9 10">
    <name type="scientific">Canna indica</name>
    <name type="common">Indian-shot</name>
    <dbReference type="NCBI Taxonomy" id="4628"/>
    <lineage>
        <taxon>Eukaryota</taxon>
        <taxon>Viridiplantae</taxon>
        <taxon>Streptophyta</taxon>
        <taxon>Embryophyta</taxon>
        <taxon>Tracheophyta</taxon>
        <taxon>Spermatophyta</taxon>
        <taxon>Magnoliopsida</taxon>
        <taxon>Liliopsida</taxon>
        <taxon>Zingiberales</taxon>
        <taxon>Cannaceae</taxon>
        <taxon>Canna</taxon>
    </lineage>
</organism>
<keyword evidence="3" id="KW-0029">Amino-acid transport</keyword>
<evidence type="ECO:0000256" key="7">
    <source>
        <dbReference type="SAM" id="Phobius"/>
    </source>
</evidence>
<dbReference type="GO" id="GO:0015179">
    <property type="term" value="F:L-amino acid transmembrane transporter activity"/>
    <property type="evidence" value="ECO:0007669"/>
    <property type="project" value="TreeGrafter"/>
</dbReference>
<keyword evidence="4 7" id="KW-1133">Transmembrane helix</keyword>
<feature type="transmembrane region" description="Helical" evidence="7">
    <location>
        <begin position="109"/>
        <end position="130"/>
    </location>
</feature>
<keyword evidence="2 7" id="KW-0812">Transmembrane</keyword>
<evidence type="ECO:0000256" key="1">
    <source>
        <dbReference type="ARBA" id="ARBA00004141"/>
    </source>
</evidence>
<dbReference type="GO" id="GO:0005774">
    <property type="term" value="C:vacuolar membrane"/>
    <property type="evidence" value="ECO:0007669"/>
    <property type="project" value="TreeGrafter"/>
</dbReference>
<feature type="transmembrane region" description="Helical" evidence="7">
    <location>
        <begin position="350"/>
        <end position="372"/>
    </location>
</feature>
<dbReference type="EMBL" id="CP136894">
    <property type="protein sequence ID" value="WOL07339.1"/>
    <property type="molecule type" value="Genomic_DNA"/>
</dbReference>
<evidence type="ECO:0000259" key="8">
    <source>
        <dbReference type="Pfam" id="PF01490"/>
    </source>
</evidence>
<reference evidence="9 10" key="1">
    <citation type="submission" date="2023-10" db="EMBL/GenBank/DDBJ databases">
        <title>Chromosome-scale genome assembly provides insights into flower coloration mechanisms of Canna indica.</title>
        <authorList>
            <person name="Li C."/>
        </authorList>
    </citation>
    <scope>NUCLEOTIDE SEQUENCE [LARGE SCALE GENOMIC DNA]</scope>
    <source>
        <tissue evidence="9">Flower</tissue>
    </source>
</reference>
<evidence type="ECO:0000313" key="10">
    <source>
        <dbReference type="Proteomes" id="UP001327560"/>
    </source>
</evidence>